<proteinExistence type="predicted"/>
<name>A0A833M9D4_9FIRM</name>
<dbReference type="RefSeq" id="WP_151866036.1">
    <property type="nucleotide sequence ID" value="NZ_WBZB01000028.1"/>
</dbReference>
<evidence type="ECO:0000313" key="2">
    <source>
        <dbReference type="Proteomes" id="UP000465601"/>
    </source>
</evidence>
<gene>
    <name evidence="1" type="ORF">F8153_09045</name>
</gene>
<organism evidence="1 2">
    <name type="scientific">Alkaliphilus serpentinus</name>
    <dbReference type="NCBI Taxonomy" id="1482731"/>
    <lineage>
        <taxon>Bacteria</taxon>
        <taxon>Bacillati</taxon>
        <taxon>Bacillota</taxon>
        <taxon>Clostridia</taxon>
        <taxon>Peptostreptococcales</taxon>
        <taxon>Natronincolaceae</taxon>
        <taxon>Alkaliphilus</taxon>
    </lineage>
</organism>
<sequence length="97" mass="10949">MVKDLKVSLAGSMVYEVRKFIYNVAGRAKAEIEVLVFDDSFASQAIITDTKEEISSGHTYPTIKDAVQGIIGIIEEKLKNDEWVKDVSRTESKRKRI</sequence>
<reference evidence="1 2" key="1">
    <citation type="submission" date="2019-10" db="EMBL/GenBank/DDBJ databases">
        <title>Alkaliphilus serpentinus sp. nov. and Alkaliphilus pronyensis sp. nov., two novel anaerobic alkaliphilic species isolated from the serpentinized-hosted hydrothermal field of the Prony Bay (New Caledonia).</title>
        <authorList>
            <person name="Postec A."/>
        </authorList>
    </citation>
    <scope>NUCLEOTIDE SEQUENCE [LARGE SCALE GENOMIC DNA]</scope>
    <source>
        <strain evidence="1 2">LacT</strain>
    </source>
</reference>
<dbReference type="AlphaFoldDB" id="A0A833M9D4"/>
<accession>A0A833M9D4</accession>
<evidence type="ECO:0000313" key="1">
    <source>
        <dbReference type="EMBL" id="KAB3529590.1"/>
    </source>
</evidence>
<comment type="caution">
    <text evidence="1">The sequence shown here is derived from an EMBL/GenBank/DDBJ whole genome shotgun (WGS) entry which is preliminary data.</text>
</comment>
<keyword evidence="2" id="KW-1185">Reference proteome</keyword>
<dbReference type="Proteomes" id="UP000465601">
    <property type="component" value="Unassembled WGS sequence"/>
</dbReference>
<protein>
    <submittedName>
        <fullName evidence="1">Uncharacterized protein</fullName>
    </submittedName>
</protein>
<dbReference type="EMBL" id="WBZB01000028">
    <property type="protein sequence ID" value="KAB3529590.1"/>
    <property type="molecule type" value="Genomic_DNA"/>
</dbReference>